<dbReference type="OrthoDB" id="435038at2759"/>
<evidence type="ECO:0000256" key="1">
    <source>
        <dbReference type="ARBA" id="ARBA00005109"/>
    </source>
</evidence>
<dbReference type="SUPFAM" id="SSF48179">
    <property type="entry name" value="6-phosphogluconate dehydrogenase C-terminal domain-like"/>
    <property type="match status" value="1"/>
</dbReference>
<feature type="domain" description="6-phosphogluconate dehydrogenase NADP-binding" evidence="8">
    <location>
        <begin position="20"/>
        <end position="205"/>
    </location>
</feature>
<evidence type="ECO:0000256" key="6">
    <source>
        <dbReference type="ARBA" id="ARBA00023027"/>
    </source>
</evidence>
<feature type="domain" description="3-hydroxyisobutyrate dehydrogenase-like NAD-binding" evidence="9">
    <location>
        <begin position="208"/>
        <end position="339"/>
    </location>
</feature>
<dbReference type="InterPro" id="IPR013328">
    <property type="entry name" value="6PGD_dom2"/>
</dbReference>
<dbReference type="InterPro" id="IPR006115">
    <property type="entry name" value="6PGDH_NADP-bd"/>
</dbReference>
<comment type="catalytic activity">
    <reaction evidence="7">
        <text>3-hydroxy-2-methylpropanoate + NAD(+) = 2-methyl-3-oxopropanoate + NADH + H(+)</text>
        <dbReference type="Rhea" id="RHEA:17681"/>
        <dbReference type="ChEBI" id="CHEBI:11805"/>
        <dbReference type="ChEBI" id="CHEBI:15378"/>
        <dbReference type="ChEBI" id="CHEBI:57540"/>
        <dbReference type="ChEBI" id="CHEBI:57700"/>
        <dbReference type="ChEBI" id="CHEBI:57945"/>
        <dbReference type="EC" id="1.1.1.31"/>
    </reaction>
</comment>
<keyword evidence="11" id="KW-1185">Reference proteome</keyword>
<evidence type="ECO:0000256" key="2">
    <source>
        <dbReference type="ARBA" id="ARBA00006013"/>
    </source>
</evidence>
<gene>
    <name evidence="10" type="ORF">CALVIDRAFT_547738</name>
</gene>
<dbReference type="FunFam" id="1.10.1040.10:FF:000006">
    <property type="entry name" value="3-hydroxyisobutyrate dehydrogenase"/>
    <property type="match status" value="1"/>
</dbReference>
<evidence type="ECO:0000259" key="8">
    <source>
        <dbReference type="Pfam" id="PF03446"/>
    </source>
</evidence>
<evidence type="ECO:0000259" key="9">
    <source>
        <dbReference type="Pfam" id="PF14833"/>
    </source>
</evidence>
<protein>
    <recommendedName>
        <fullName evidence="3">3-hydroxyisobutyrate dehydrogenase</fullName>
        <ecNumber evidence="3">1.1.1.31</ecNumber>
    </recommendedName>
</protein>
<keyword evidence="6" id="KW-0520">NAD</keyword>
<name>A0A167FRU2_CALVF</name>
<proteinExistence type="inferred from homology"/>
<organism evidence="10 11">
    <name type="scientific">Calocera viscosa (strain TUFC12733)</name>
    <dbReference type="NCBI Taxonomy" id="1330018"/>
    <lineage>
        <taxon>Eukaryota</taxon>
        <taxon>Fungi</taxon>
        <taxon>Dikarya</taxon>
        <taxon>Basidiomycota</taxon>
        <taxon>Agaricomycotina</taxon>
        <taxon>Dacrymycetes</taxon>
        <taxon>Dacrymycetales</taxon>
        <taxon>Dacrymycetaceae</taxon>
        <taxon>Calocera</taxon>
    </lineage>
</organism>
<dbReference type="EC" id="1.1.1.31" evidence="3"/>
<evidence type="ECO:0000313" key="11">
    <source>
        <dbReference type="Proteomes" id="UP000076738"/>
    </source>
</evidence>
<evidence type="ECO:0000256" key="3">
    <source>
        <dbReference type="ARBA" id="ARBA00012991"/>
    </source>
</evidence>
<evidence type="ECO:0000256" key="5">
    <source>
        <dbReference type="ARBA" id="ARBA00023002"/>
    </source>
</evidence>
<dbReference type="Gene3D" id="3.40.50.720">
    <property type="entry name" value="NAD(P)-binding Rossmann-like Domain"/>
    <property type="match status" value="1"/>
</dbReference>
<reference evidence="10 11" key="1">
    <citation type="journal article" date="2016" name="Mol. Biol. Evol.">
        <title>Comparative Genomics of Early-Diverging Mushroom-Forming Fungi Provides Insights into the Origins of Lignocellulose Decay Capabilities.</title>
        <authorList>
            <person name="Nagy L.G."/>
            <person name="Riley R."/>
            <person name="Tritt A."/>
            <person name="Adam C."/>
            <person name="Daum C."/>
            <person name="Floudas D."/>
            <person name="Sun H."/>
            <person name="Yadav J.S."/>
            <person name="Pangilinan J."/>
            <person name="Larsson K.H."/>
            <person name="Matsuura K."/>
            <person name="Barry K."/>
            <person name="Labutti K."/>
            <person name="Kuo R."/>
            <person name="Ohm R.A."/>
            <person name="Bhattacharya S.S."/>
            <person name="Shirouzu T."/>
            <person name="Yoshinaga Y."/>
            <person name="Martin F.M."/>
            <person name="Grigoriev I.V."/>
            <person name="Hibbett D.S."/>
        </authorList>
    </citation>
    <scope>NUCLEOTIDE SEQUENCE [LARGE SCALE GENOMIC DNA]</scope>
    <source>
        <strain evidence="10 11">TUFC12733</strain>
    </source>
</reference>
<dbReference type="InterPro" id="IPR036291">
    <property type="entry name" value="NAD(P)-bd_dom_sf"/>
</dbReference>
<dbReference type="GO" id="GO:0008442">
    <property type="term" value="F:3-hydroxyisobutyrate dehydrogenase activity"/>
    <property type="evidence" value="ECO:0007669"/>
    <property type="project" value="UniProtKB-EC"/>
</dbReference>
<dbReference type="GO" id="GO:0051287">
    <property type="term" value="F:NAD binding"/>
    <property type="evidence" value="ECO:0007669"/>
    <property type="project" value="InterPro"/>
</dbReference>
<dbReference type="Gene3D" id="1.10.1040.10">
    <property type="entry name" value="N-(1-d-carboxylethyl)-l-norvaline Dehydrogenase, domain 2"/>
    <property type="match status" value="1"/>
</dbReference>
<dbReference type="Pfam" id="PF14833">
    <property type="entry name" value="NAD_binding_11"/>
    <property type="match status" value="1"/>
</dbReference>
<dbReference type="PANTHER" id="PTHR22981">
    <property type="entry name" value="3-HYDROXYISOBUTYRATE DEHYDROGENASE-RELATED"/>
    <property type="match status" value="1"/>
</dbReference>
<dbReference type="InterPro" id="IPR002204">
    <property type="entry name" value="3-OH-isobutyrate_DH-rel_CS"/>
</dbReference>
<dbReference type="PANTHER" id="PTHR22981:SF7">
    <property type="entry name" value="3-HYDROXYISOBUTYRATE DEHYDROGENASE, MITOCHONDRIAL"/>
    <property type="match status" value="1"/>
</dbReference>
<keyword evidence="4" id="KW-0101">Branched-chain amino acid catabolism</keyword>
<dbReference type="InterPro" id="IPR029154">
    <property type="entry name" value="HIBADH-like_NADP-bd"/>
</dbReference>
<evidence type="ECO:0000313" key="10">
    <source>
        <dbReference type="EMBL" id="KZO89779.1"/>
    </source>
</evidence>
<comment type="similarity">
    <text evidence="2">Belongs to the HIBADH-related family. 3-hydroxyisobutyrate dehydrogenase subfamily.</text>
</comment>
<comment type="pathway">
    <text evidence="1">Amino-acid degradation; L-valine degradation.</text>
</comment>
<dbReference type="EMBL" id="KV417365">
    <property type="protein sequence ID" value="KZO89779.1"/>
    <property type="molecule type" value="Genomic_DNA"/>
</dbReference>
<dbReference type="SUPFAM" id="SSF51735">
    <property type="entry name" value="NAD(P)-binding Rossmann-fold domains"/>
    <property type="match status" value="1"/>
</dbReference>
<evidence type="ECO:0000256" key="4">
    <source>
        <dbReference type="ARBA" id="ARBA00022456"/>
    </source>
</evidence>
<dbReference type="InterPro" id="IPR008927">
    <property type="entry name" value="6-PGluconate_DH-like_C_sf"/>
</dbReference>
<dbReference type="GO" id="GO:0005739">
    <property type="term" value="C:mitochondrion"/>
    <property type="evidence" value="ECO:0007669"/>
    <property type="project" value="TreeGrafter"/>
</dbReference>
<dbReference type="STRING" id="1330018.A0A167FRU2"/>
<keyword evidence="5" id="KW-0560">Oxidoreductase</keyword>
<dbReference type="AlphaFoldDB" id="A0A167FRU2"/>
<dbReference type="Proteomes" id="UP000076738">
    <property type="component" value="Unassembled WGS sequence"/>
</dbReference>
<dbReference type="Pfam" id="PF03446">
    <property type="entry name" value="NAD_binding_2"/>
    <property type="match status" value="1"/>
</dbReference>
<dbReference type="GO" id="GO:0006574">
    <property type="term" value="P:L-valine catabolic process"/>
    <property type="evidence" value="ECO:0007669"/>
    <property type="project" value="TreeGrafter"/>
</dbReference>
<evidence type="ECO:0000256" key="7">
    <source>
        <dbReference type="ARBA" id="ARBA00049197"/>
    </source>
</evidence>
<accession>A0A167FRU2</accession>
<dbReference type="GO" id="GO:0050661">
    <property type="term" value="F:NADP binding"/>
    <property type="evidence" value="ECO:0007669"/>
    <property type="project" value="InterPro"/>
</dbReference>
<sequence length="352" mass="36958">MRPTLRCLNSLGLAADRSRTIGFIGLGQMGWNMSANLLSKQFAEPTPPGQGRSCYIVCDANVERAASFVERFKNVAPGVSVEVAENPGKLAQASRVIVTMLPSSPQVKQVYGGASGIIPALRTLHKDDAESTICIDATTLDINVAKEVANDVKSTLAEMVDAPVSGGVTGAEAGTLSFLVGGTPEAFERASKFIVHMGQRVIHCGSFGSGLAAKICNNMVLGVEQIVVAEAMLLGKNLGLDPQVLAQVINSSTGGCWASSVNNPVPGSLPGKSPPSERDYEGGFQTALMLKDMGLAIDSGTSTETPLPLGQAAQHIYKDVVTRHAELATKDFSSVYRYLERAAADKRPVPTG</sequence>
<dbReference type="PROSITE" id="PS00895">
    <property type="entry name" value="3_HYDROXYISOBUT_DH"/>
    <property type="match status" value="1"/>
</dbReference>